<dbReference type="AlphaFoldDB" id="A0A7R8VCT6"/>
<dbReference type="Gene3D" id="3.40.50.300">
    <property type="entry name" value="P-loop containing nucleotide triphosphate hydrolases"/>
    <property type="match status" value="2"/>
</dbReference>
<accession>A0A7R8VCT6</accession>
<gene>
    <name evidence="2" type="ORF">TDIB3V08_LOCUS1192</name>
</gene>
<evidence type="ECO:0000313" key="2">
    <source>
        <dbReference type="EMBL" id="CAD7194778.1"/>
    </source>
</evidence>
<reference evidence="2" key="1">
    <citation type="submission" date="2020-11" db="EMBL/GenBank/DDBJ databases">
        <authorList>
            <person name="Tran Van P."/>
        </authorList>
    </citation>
    <scope>NUCLEOTIDE SEQUENCE</scope>
</reference>
<dbReference type="InterPro" id="IPR045055">
    <property type="entry name" value="DNA2/NAM7-like"/>
</dbReference>
<evidence type="ECO:0000259" key="1">
    <source>
        <dbReference type="Pfam" id="PF13087"/>
    </source>
</evidence>
<dbReference type="PANTHER" id="PTHR10887">
    <property type="entry name" value="DNA2/NAM7 HELICASE FAMILY"/>
    <property type="match status" value="1"/>
</dbReference>
<dbReference type="InterPro" id="IPR041679">
    <property type="entry name" value="DNA2/NAM7-like_C"/>
</dbReference>
<dbReference type="GO" id="GO:0031380">
    <property type="term" value="C:nuclear RNA-directed RNA polymerase complex"/>
    <property type="evidence" value="ECO:0007669"/>
    <property type="project" value="TreeGrafter"/>
</dbReference>
<proteinExistence type="predicted"/>
<organism evidence="2">
    <name type="scientific">Timema douglasi</name>
    <name type="common">Walking stick</name>
    <dbReference type="NCBI Taxonomy" id="61478"/>
    <lineage>
        <taxon>Eukaryota</taxon>
        <taxon>Metazoa</taxon>
        <taxon>Ecdysozoa</taxon>
        <taxon>Arthropoda</taxon>
        <taxon>Hexapoda</taxon>
        <taxon>Insecta</taxon>
        <taxon>Pterygota</taxon>
        <taxon>Neoptera</taxon>
        <taxon>Polyneoptera</taxon>
        <taxon>Phasmatodea</taxon>
        <taxon>Timematodea</taxon>
        <taxon>Timematoidea</taxon>
        <taxon>Timematidae</taxon>
        <taxon>Timema</taxon>
    </lineage>
</organism>
<protein>
    <recommendedName>
        <fullName evidence="1">DNA2/NAM7 helicase-like C-terminal domain-containing protein</fullName>
    </recommendedName>
</protein>
<dbReference type="GO" id="GO:0031048">
    <property type="term" value="P:regulatory ncRNA-mediated heterochromatin formation"/>
    <property type="evidence" value="ECO:0007669"/>
    <property type="project" value="TreeGrafter"/>
</dbReference>
<sequence length="282" mass="32186">MASYSNRMASLVLTDSSQLTSDKSTFRNLGNSQAKLSNDGHDVVRGVPAQLPNDLGDHQQLRPTTADFTLARKYNFDISLFERMLKNGMHCELLKVQHRMRPEIAKMIVPAIYPELFNHESVLGFDNIMGISKSVFFVTHNHYEEKVEDSASHRNIYEADYVLALCRHLLMQGYPPDKITILTTYSRQMFHLKSVTRSLISHFQDTRAMGATYLTARSLISHFQDTRAMGATYLTARSLISHFQDTRAMDVTYLTARSLISHFQETRAMGVTYITHITPTRD</sequence>
<dbReference type="Pfam" id="PF13087">
    <property type="entry name" value="AAA_12"/>
    <property type="match status" value="1"/>
</dbReference>
<dbReference type="PANTHER" id="PTHR10887:SF341">
    <property type="entry name" value="NFX1-TYPE ZINC FINGER-CONTAINING PROTEIN 1"/>
    <property type="match status" value="1"/>
</dbReference>
<dbReference type="InterPro" id="IPR027417">
    <property type="entry name" value="P-loop_NTPase"/>
</dbReference>
<dbReference type="SUPFAM" id="SSF52540">
    <property type="entry name" value="P-loop containing nucleoside triphosphate hydrolases"/>
    <property type="match status" value="1"/>
</dbReference>
<name>A0A7R8VCT6_TIMDO</name>
<feature type="domain" description="DNA2/NAM7 helicase-like C-terminal" evidence="1">
    <location>
        <begin position="77"/>
        <end position="197"/>
    </location>
</feature>
<dbReference type="EMBL" id="OA564565">
    <property type="protein sequence ID" value="CAD7194778.1"/>
    <property type="molecule type" value="Genomic_DNA"/>
</dbReference>